<dbReference type="PANTHER" id="PTHR43048">
    <property type="entry name" value="METHYLMALONYL-COA EPIMERASE"/>
    <property type="match status" value="1"/>
</dbReference>
<keyword evidence="1" id="KW-0479">Metal-binding</keyword>
<dbReference type="SUPFAM" id="SSF54593">
    <property type="entry name" value="Glyoxalase/Bleomycin resistance protein/Dihydroxybiphenyl dioxygenase"/>
    <property type="match status" value="1"/>
</dbReference>
<dbReference type="GO" id="GO:0004493">
    <property type="term" value="F:methylmalonyl-CoA epimerase activity"/>
    <property type="evidence" value="ECO:0007669"/>
    <property type="project" value="TreeGrafter"/>
</dbReference>
<dbReference type="GO" id="GO:0046491">
    <property type="term" value="P:L-methylmalonyl-CoA metabolic process"/>
    <property type="evidence" value="ECO:0007669"/>
    <property type="project" value="TreeGrafter"/>
</dbReference>
<dbReference type="GO" id="GO:0046872">
    <property type="term" value="F:metal ion binding"/>
    <property type="evidence" value="ECO:0007669"/>
    <property type="project" value="UniProtKB-KW"/>
</dbReference>
<dbReference type="InterPro" id="IPR029068">
    <property type="entry name" value="Glyas_Bleomycin-R_OHBP_Dase"/>
</dbReference>
<evidence type="ECO:0000256" key="1">
    <source>
        <dbReference type="ARBA" id="ARBA00022723"/>
    </source>
</evidence>
<name>A0AA48M4K9_9ZZZZ</name>
<sequence>MVKRFDHVTIVVEDIAGAKAFSAVLGFAEAMSVVISGEKFADYMGVPGIKAEHVTLVLEDASPRTEVQLLKYLYPAPLPDAHIRDLHKLGFNHICFAVDDIEAEVAKLTACGFKTRNKIMDFHSRRLVFIEGPEGVTIELAQWV</sequence>
<evidence type="ECO:0000313" key="3">
    <source>
        <dbReference type="EMBL" id="CAJ0883462.1"/>
    </source>
</evidence>
<feature type="domain" description="VOC" evidence="2">
    <location>
        <begin position="4"/>
        <end position="143"/>
    </location>
</feature>
<dbReference type="InterPro" id="IPR051785">
    <property type="entry name" value="MMCE/EMCE_epimerase"/>
</dbReference>
<dbReference type="PANTHER" id="PTHR43048:SF5">
    <property type="entry name" value="BLR5325 PROTEIN"/>
    <property type="match status" value="1"/>
</dbReference>
<proteinExistence type="predicted"/>
<protein>
    <recommendedName>
        <fullName evidence="2">VOC domain-containing protein</fullName>
    </recommendedName>
</protein>
<dbReference type="EMBL" id="OY288114">
    <property type="protein sequence ID" value="CAJ0883462.1"/>
    <property type="molecule type" value="Genomic_DNA"/>
</dbReference>
<dbReference type="PROSITE" id="PS51819">
    <property type="entry name" value="VOC"/>
    <property type="match status" value="1"/>
</dbReference>
<gene>
    <name evidence="3" type="ORF">AMST5_03434</name>
</gene>
<dbReference type="InterPro" id="IPR037523">
    <property type="entry name" value="VOC_core"/>
</dbReference>
<dbReference type="Gene3D" id="3.10.180.10">
    <property type="entry name" value="2,3-Dihydroxybiphenyl 1,2-Dioxygenase, domain 1"/>
    <property type="match status" value="1"/>
</dbReference>
<evidence type="ECO:0000259" key="2">
    <source>
        <dbReference type="PROSITE" id="PS51819"/>
    </source>
</evidence>
<dbReference type="AlphaFoldDB" id="A0AA48M4K9"/>
<organism evidence="3">
    <name type="scientific">freshwater sediment metagenome</name>
    <dbReference type="NCBI Taxonomy" id="556182"/>
    <lineage>
        <taxon>unclassified sequences</taxon>
        <taxon>metagenomes</taxon>
        <taxon>ecological metagenomes</taxon>
    </lineage>
</organism>
<reference evidence="3" key="1">
    <citation type="submission" date="2023-07" db="EMBL/GenBank/DDBJ databases">
        <authorList>
            <person name="Pelsma A.J. K."/>
        </authorList>
    </citation>
    <scope>NUCLEOTIDE SEQUENCE</scope>
</reference>
<accession>A0AA48M4K9</accession>
<dbReference type="Pfam" id="PF13669">
    <property type="entry name" value="Glyoxalase_4"/>
    <property type="match status" value="1"/>
</dbReference>